<dbReference type="EMBL" id="FNAV01000019">
    <property type="protein sequence ID" value="SDF39201.1"/>
    <property type="molecule type" value="Genomic_DNA"/>
</dbReference>
<feature type="domain" description="HMA" evidence="1">
    <location>
        <begin position="1"/>
        <end position="63"/>
    </location>
</feature>
<dbReference type="Proteomes" id="UP000198994">
    <property type="component" value="Unassembled WGS sequence"/>
</dbReference>
<dbReference type="SUPFAM" id="SSF55008">
    <property type="entry name" value="HMA, heavy metal-associated domain"/>
    <property type="match status" value="1"/>
</dbReference>
<proteinExistence type="predicted"/>
<organism evidence="2 3">
    <name type="scientific">Salipiger thiooxidans</name>
    <dbReference type="NCBI Taxonomy" id="282683"/>
    <lineage>
        <taxon>Bacteria</taxon>
        <taxon>Pseudomonadati</taxon>
        <taxon>Pseudomonadota</taxon>
        <taxon>Alphaproteobacteria</taxon>
        <taxon>Rhodobacterales</taxon>
        <taxon>Roseobacteraceae</taxon>
        <taxon>Salipiger</taxon>
    </lineage>
</organism>
<reference evidence="3" key="1">
    <citation type="submission" date="2016-10" db="EMBL/GenBank/DDBJ databases">
        <authorList>
            <person name="Varghese N."/>
            <person name="Submissions S."/>
        </authorList>
    </citation>
    <scope>NUCLEOTIDE SEQUENCE [LARGE SCALE GENOMIC DNA]</scope>
    <source>
        <strain evidence="3">DSM 10146</strain>
    </source>
</reference>
<protein>
    <submittedName>
        <fullName evidence="2">Copper chaperone</fullName>
    </submittedName>
</protein>
<evidence type="ECO:0000313" key="3">
    <source>
        <dbReference type="Proteomes" id="UP000198994"/>
    </source>
</evidence>
<name>A0A1G7KPY6_9RHOB</name>
<dbReference type="PROSITE" id="PS50846">
    <property type="entry name" value="HMA_2"/>
    <property type="match status" value="1"/>
</dbReference>
<dbReference type="Pfam" id="PF00403">
    <property type="entry name" value="HMA"/>
    <property type="match status" value="1"/>
</dbReference>
<dbReference type="GO" id="GO:0046872">
    <property type="term" value="F:metal ion binding"/>
    <property type="evidence" value="ECO:0007669"/>
    <property type="project" value="InterPro"/>
</dbReference>
<evidence type="ECO:0000313" key="2">
    <source>
        <dbReference type="EMBL" id="SDF39201.1"/>
    </source>
</evidence>
<dbReference type="STRING" id="282683.SAMN04488105_11954"/>
<dbReference type="RefSeq" id="WP_009815466.1">
    <property type="nucleotide sequence ID" value="NZ_FNAV01000019.1"/>
</dbReference>
<sequence>MIRFSVPDMNCGHCTASIEKAIVTIDPHATVTCDLTARSVEVDSALDESALKAAIHDAGYGSQRLS</sequence>
<dbReference type="InterPro" id="IPR006121">
    <property type="entry name" value="HMA_dom"/>
</dbReference>
<dbReference type="CDD" id="cd00371">
    <property type="entry name" value="HMA"/>
    <property type="match status" value="1"/>
</dbReference>
<gene>
    <name evidence="2" type="ORF">SAMN04488105_11954</name>
</gene>
<dbReference type="OrthoDB" id="9801832at2"/>
<dbReference type="Gene3D" id="3.30.70.100">
    <property type="match status" value="1"/>
</dbReference>
<accession>A0A1G7KPY6</accession>
<keyword evidence="3" id="KW-1185">Reference proteome</keyword>
<dbReference type="AlphaFoldDB" id="A0A1G7KPY6"/>
<dbReference type="InterPro" id="IPR036163">
    <property type="entry name" value="HMA_dom_sf"/>
</dbReference>
<evidence type="ECO:0000259" key="1">
    <source>
        <dbReference type="PROSITE" id="PS50846"/>
    </source>
</evidence>